<dbReference type="InterPro" id="IPR047324">
    <property type="entry name" value="LbH_gamma_CA-like"/>
</dbReference>
<dbReference type="EMBL" id="CP121309">
    <property type="protein sequence ID" value="WFP93649.1"/>
    <property type="molecule type" value="Genomic_DNA"/>
</dbReference>
<keyword evidence="1" id="KW-0614">Plasmid</keyword>
<protein>
    <submittedName>
        <fullName evidence="1">Gamma carbonic anhydrase family protein</fullName>
    </submittedName>
</protein>
<keyword evidence="2" id="KW-1185">Reference proteome</keyword>
<gene>
    <name evidence="1" type="ORF">P4B07_20630</name>
</gene>
<reference evidence="1 2" key="1">
    <citation type="submission" date="2023-03" db="EMBL/GenBank/DDBJ databases">
        <title>Comparative genome and transcriptome analysis combination mining strategies for increasing vitamin B12 production of Ensifer adhaerens strain.</title>
        <authorList>
            <person name="Yongheng L."/>
        </authorList>
    </citation>
    <scope>NUCLEOTIDE SEQUENCE [LARGE SCALE GENOMIC DNA]</scope>
    <source>
        <strain evidence="1 2">Casida A-T305</strain>
        <plasmid evidence="1 2">unnamedA</plasmid>
    </source>
</reference>
<proteinExistence type="predicted"/>
<dbReference type="InterPro" id="IPR011004">
    <property type="entry name" value="Trimer_LpxA-like_sf"/>
</dbReference>
<dbReference type="RefSeq" id="WP_063979487.1">
    <property type="nucleotide sequence ID" value="NZ_CP015881.1"/>
</dbReference>
<name>A0ABY8HNG5_ENSAD</name>
<dbReference type="Gene3D" id="2.160.10.10">
    <property type="entry name" value="Hexapeptide repeat proteins"/>
    <property type="match status" value="1"/>
</dbReference>
<dbReference type="SUPFAM" id="SSF51161">
    <property type="entry name" value="Trimeric LpxA-like enzymes"/>
    <property type="match status" value="1"/>
</dbReference>
<dbReference type="GeneID" id="29520990"/>
<dbReference type="InterPro" id="IPR050484">
    <property type="entry name" value="Transf_Hexapept/Carb_Anhydrase"/>
</dbReference>
<sequence>MVSSGLYQLGARAPRVPANGRFYVAPGAVVIGDVWLEEDVSIWFNAVLRGDNEPIILRRGCNVQDGCVVHTDPGYPVEISEDVTVGHNATIHGCRIGKGSLVGMGAAILNGAQIGERCLIGAGALVRENMVIPDGSLVLGVPAQVVRVLDGKTAEALSIGAQRYRAKARSYPGDLQPVSVEHVSSGADPSNYIMRENMHDAE</sequence>
<dbReference type="InterPro" id="IPR001451">
    <property type="entry name" value="Hexapep"/>
</dbReference>
<dbReference type="PANTHER" id="PTHR13061">
    <property type="entry name" value="DYNACTIN SUBUNIT P25"/>
    <property type="match status" value="1"/>
</dbReference>
<evidence type="ECO:0000313" key="2">
    <source>
        <dbReference type="Proteomes" id="UP001214094"/>
    </source>
</evidence>
<dbReference type="CDD" id="cd04645">
    <property type="entry name" value="LbH_gamma_CA_like"/>
    <property type="match status" value="1"/>
</dbReference>
<geneLocation type="plasmid" evidence="1 2">
    <name>unnamedA</name>
</geneLocation>
<dbReference type="Pfam" id="PF00132">
    <property type="entry name" value="Hexapep"/>
    <property type="match status" value="1"/>
</dbReference>
<accession>A0ABY8HNG5</accession>
<dbReference type="Proteomes" id="UP001214094">
    <property type="component" value="Plasmid unnamedA"/>
</dbReference>
<dbReference type="PANTHER" id="PTHR13061:SF29">
    <property type="entry name" value="GAMMA CARBONIC ANHYDRASE-LIKE 1, MITOCHONDRIAL-RELATED"/>
    <property type="match status" value="1"/>
</dbReference>
<organism evidence="1 2">
    <name type="scientific">Ensifer adhaerens</name>
    <name type="common">Sinorhizobium morelense</name>
    <dbReference type="NCBI Taxonomy" id="106592"/>
    <lineage>
        <taxon>Bacteria</taxon>
        <taxon>Pseudomonadati</taxon>
        <taxon>Pseudomonadota</taxon>
        <taxon>Alphaproteobacteria</taxon>
        <taxon>Hyphomicrobiales</taxon>
        <taxon>Rhizobiaceae</taxon>
        <taxon>Sinorhizobium/Ensifer group</taxon>
        <taxon>Ensifer</taxon>
    </lineage>
</organism>
<evidence type="ECO:0000313" key="1">
    <source>
        <dbReference type="EMBL" id="WFP93649.1"/>
    </source>
</evidence>